<dbReference type="EMBL" id="ACPB03007693">
    <property type="status" value="NOT_ANNOTATED_CDS"/>
    <property type="molecule type" value="Genomic_DNA"/>
</dbReference>
<dbReference type="InterPro" id="IPR039467">
    <property type="entry name" value="TFIIIB_B''_Myb"/>
</dbReference>
<accession>A0A905QWH3</accession>
<evidence type="ECO:0000313" key="5">
    <source>
        <dbReference type="Proteomes" id="UP000015103"/>
    </source>
</evidence>
<reference evidence="4" key="1">
    <citation type="submission" date="2022-10" db="UniProtKB">
        <authorList>
            <consortium name="EnsemblMetazoa"/>
        </authorList>
    </citation>
    <scope>IDENTIFICATION</scope>
</reference>
<dbReference type="Proteomes" id="UP000015103">
    <property type="component" value="Unassembled WGS sequence"/>
</dbReference>
<dbReference type="InterPro" id="IPR001005">
    <property type="entry name" value="SANT/Myb"/>
</dbReference>
<comment type="subcellular location">
    <subcellularLocation>
        <location evidence="1">Nucleus</location>
    </subcellularLocation>
</comment>
<organism evidence="4 5">
    <name type="scientific">Rhodnius prolixus</name>
    <name type="common">Triatomid bug</name>
    <dbReference type="NCBI Taxonomy" id="13249"/>
    <lineage>
        <taxon>Eukaryota</taxon>
        <taxon>Metazoa</taxon>
        <taxon>Ecdysozoa</taxon>
        <taxon>Arthropoda</taxon>
        <taxon>Hexapoda</taxon>
        <taxon>Insecta</taxon>
        <taxon>Pterygota</taxon>
        <taxon>Neoptera</taxon>
        <taxon>Paraneoptera</taxon>
        <taxon>Hemiptera</taxon>
        <taxon>Heteroptera</taxon>
        <taxon>Panheteroptera</taxon>
        <taxon>Cimicomorpha</taxon>
        <taxon>Reduviidae</taxon>
        <taxon>Triatominae</taxon>
        <taxon>Rhodnius</taxon>
    </lineage>
</organism>
<feature type="region of interest" description="Disordered" evidence="2">
    <location>
        <begin position="890"/>
        <end position="912"/>
    </location>
</feature>
<feature type="compositionally biased region" description="Basic and acidic residues" evidence="2">
    <location>
        <begin position="894"/>
        <end position="912"/>
    </location>
</feature>
<feature type="compositionally biased region" description="Low complexity" evidence="2">
    <location>
        <begin position="401"/>
        <end position="412"/>
    </location>
</feature>
<feature type="region of interest" description="Disordered" evidence="2">
    <location>
        <begin position="729"/>
        <end position="767"/>
    </location>
</feature>
<sequence>MSLRLLKSRPKPNITSRRKPLNGENHEVSKPPEVQLSKNEEEIKVLLEASTNKISNSDQSIPSKDTVVSEQANSINDDKNTASELSTNNLNSVKSVQINNENEKKKETSGQEEVVLPAIALNIQEPHMQVKVSSDGGNERKLKVRPKPNIGIINRRRPCLTMPGAELISNNDIPFKPTQSTENINDSEIPLITKSKCSKEFTRNVRDDLKTKTEECLNSTNLPMKQEVQTVSNCGLPVRKKFCPNVVKSNRLQKKDSKQINNSLTSDLKPEKLLAGDETIKNNVKLGDKVDKTKSPSSGLKSGKEEIIEKVSSEKVIQSFNASTKIVQRNYRVKVNPNVTEEPTGKKTLRMKILKDEGNGKKAKRNVAPEKQKKREEILNKLLGKETSEIPEDGVHVSFELDSSDESSLADSNEVERVTDSSNSVGRGSPLVSSPCRSSRMNNVKPNLTSASSRLNLFNQPTYGQLSQDANRKFRMLFGNNSPERSKMSVKDLIFYNPKRTNVPGEMNKNKFKMSDRDDNRPLLNADDSETVIGDVEVEEGIVNIDANQATDENGIPVPQLKLNANGEIVIAPESLVVKTKDETAKKEWRPLIVENDFTHHKIMKKKCFGEKRNWSFQETLKFYKILQSTGSDFSTMATEFPDRSRNGLKRKFKREEKLNGHLIDRILPNNVVTDEIFENVEKELAVNKMWGEIERCYKRRSDILPEIPDITQGVTDDMFLSTYEKKAMKKKGSSKPPDNPLLNSLLEEDSKANNSKTKPNKRKPKVKRKVFGLREYISKKDDSSSPIQPSLNALMRNSARRRNVTEVNRPASDDEVIITVDEDLVDNKPIVVNTSIESSGIKYTKSITFNPSNLDNPVDINETISHNSQQGSPSSSEIIDEIVNILSTDNDLPSEHNLENESKKEQEVIES</sequence>
<evidence type="ECO:0000256" key="1">
    <source>
        <dbReference type="ARBA" id="ARBA00004123"/>
    </source>
</evidence>
<feature type="domain" description="Myb-like" evidence="3">
    <location>
        <begin position="611"/>
        <end position="659"/>
    </location>
</feature>
<feature type="compositionally biased region" description="Basic residues" evidence="2">
    <location>
        <begin position="1"/>
        <end position="20"/>
    </location>
</feature>
<evidence type="ECO:0000259" key="3">
    <source>
        <dbReference type="SMART" id="SM00717"/>
    </source>
</evidence>
<evidence type="ECO:0000313" key="4">
    <source>
        <dbReference type="EnsemblMetazoa" id="RPRC017779-PA"/>
    </source>
</evidence>
<dbReference type="Pfam" id="PF15963">
    <property type="entry name" value="Myb_DNA-bind_7"/>
    <property type="match status" value="1"/>
</dbReference>
<dbReference type="SMART" id="SM00717">
    <property type="entry name" value="SANT"/>
    <property type="match status" value="1"/>
</dbReference>
<proteinExistence type="predicted"/>
<evidence type="ECO:0000256" key="2">
    <source>
        <dbReference type="SAM" id="MobiDB-lite"/>
    </source>
</evidence>
<dbReference type="SUPFAM" id="SSF46689">
    <property type="entry name" value="Homeodomain-like"/>
    <property type="match status" value="1"/>
</dbReference>
<dbReference type="EnsemblMetazoa" id="RPRC017779-RA">
    <property type="protein sequence ID" value="RPRC017779-PA"/>
    <property type="gene ID" value="RPRC017779"/>
</dbReference>
<feature type="region of interest" description="Disordered" evidence="2">
    <location>
        <begin position="506"/>
        <end position="526"/>
    </location>
</feature>
<feature type="compositionally biased region" description="Polar residues" evidence="2">
    <location>
        <begin position="420"/>
        <end position="447"/>
    </location>
</feature>
<protein>
    <submittedName>
        <fullName evidence="4">Myb-like domain-containing protein</fullName>
    </submittedName>
</protein>
<name>A0A905QWH3_RHOPR</name>
<dbReference type="GO" id="GO:0005634">
    <property type="term" value="C:nucleus"/>
    <property type="evidence" value="ECO:0007669"/>
    <property type="project" value="UniProtKB-SubCell"/>
</dbReference>
<keyword evidence="5" id="KW-1185">Reference proteome</keyword>
<dbReference type="AlphaFoldDB" id="A0A905QWH3"/>
<dbReference type="InterPro" id="IPR009057">
    <property type="entry name" value="Homeodomain-like_sf"/>
</dbReference>
<feature type="region of interest" description="Disordered" evidence="2">
    <location>
        <begin position="1"/>
        <end position="88"/>
    </location>
</feature>
<feature type="compositionally biased region" description="Polar residues" evidence="2">
    <location>
        <begin position="49"/>
        <end position="75"/>
    </location>
</feature>
<feature type="region of interest" description="Disordered" evidence="2">
    <location>
        <begin position="401"/>
        <end position="447"/>
    </location>
</feature>